<sequence length="74" mass="7872">MSSFAKDLIVAIAVTVSVTIAVSIVVCVAAHCGPRLCGMSRKERWFAADVEQAAPPGGELPLMTEKNQWAGNDR</sequence>
<organism evidence="2">
    <name type="scientific">Rosellinia necatrix</name>
    <name type="common">White root-rot fungus</name>
    <dbReference type="NCBI Taxonomy" id="77044"/>
    <lineage>
        <taxon>Eukaryota</taxon>
        <taxon>Fungi</taxon>
        <taxon>Dikarya</taxon>
        <taxon>Ascomycota</taxon>
        <taxon>Pezizomycotina</taxon>
        <taxon>Sordariomycetes</taxon>
        <taxon>Xylariomycetidae</taxon>
        <taxon>Xylariales</taxon>
        <taxon>Xylariaceae</taxon>
        <taxon>Rosellinia</taxon>
    </lineage>
</organism>
<feature type="region of interest" description="Disordered" evidence="1">
    <location>
        <begin position="55"/>
        <end position="74"/>
    </location>
</feature>
<protein>
    <submittedName>
        <fullName evidence="2">Uncharacterized protein</fullName>
    </submittedName>
</protein>
<proteinExistence type="predicted"/>
<dbReference type="EMBL" id="DF977546">
    <property type="protein sequence ID" value="GAW27284.1"/>
    <property type="molecule type" value="Genomic_DNA"/>
</dbReference>
<keyword evidence="3" id="KW-1185">Reference proteome</keyword>
<name>A0A1S8AAZ9_ROSNE</name>
<dbReference type="Proteomes" id="UP000054516">
    <property type="component" value="Unassembled WGS sequence"/>
</dbReference>
<dbReference type="OrthoDB" id="4770208at2759"/>
<accession>A0A1S8AAZ9</accession>
<evidence type="ECO:0000313" key="3">
    <source>
        <dbReference type="Proteomes" id="UP000054516"/>
    </source>
</evidence>
<dbReference type="AlphaFoldDB" id="A0A1S8AAZ9"/>
<gene>
    <name evidence="2" type="ORF">SAMD00023353_10100090</name>
</gene>
<evidence type="ECO:0000256" key="1">
    <source>
        <dbReference type="SAM" id="MobiDB-lite"/>
    </source>
</evidence>
<evidence type="ECO:0000313" key="2">
    <source>
        <dbReference type="EMBL" id="GAW27284.1"/>
    </source>
</evidence>
<feature type="compositionally biased region" description="Polar residues" evidence="1">
    <location>
        <begin position="65"/>
        <end position="74"/>
    </location>
</feature>
<reference evidence="2" key="1">
    <citation type="submission" date="2016-03" db="EMBL/GenBank/DDBJ databases">
        <title>Draft genome sequence of Rosellinia necatrix.</title>
        <authorList>
            <person name="Kanematsu S."/>
        </authorList>
    </citation>
    <scope>NUCLEOTIDE SEQUENCE [LARGE SCALE GENOMIC DNA]</scope>
    <source>
        <strain evidence="2">W97</strain>
    </source>
</reference>